<evidence type="ECO:0000313" key="4">
    <source>
        <dbReference type="Proteomes" id="UP000683360"/>
    </source>
</evidence>
<dbReference type="InterPro" id="IPR001304">
    <property type="entry name" value="C-type_lectin-like"/>
</dbReference>
<name>A0A8S3U2W2_MYTED</name>
<feature type="domain" description="C-type lectin" evidence="2">
    <location>
        <begin position="301"/>
        <end position="418"/>
    </location>
</feature>
<keyword evidence="4" id="KW-1185">Reference proteome</keyword>
<reference evidence="3" key="1">
    <citation type="submission" date="2021-03" db="EMBL/GenBank/DDBJ databases">
        <authorList>
            <person name="Bekaert M."/>
        </authorList>
    </citation>
    <scope>NUCLEOTIDE SEQUENCE</scope>
</reference>
<dbReference type="Proteomes" id="UP000683360">
    <property type="component" value="Unassembled WGS sequence"/>
</dbReference>
<evidence type="ECO:0000313" key="3">
    <source>
        <dbReference type="EMBL" id="CAG2240299.1"/>
    </source>
</evidence>
<sequence length="435" mass="50424">MNVDIKVSELSSETVLFDMMYLTIIIGLLAIVDSATYLSDHSQISVHIYCNITPDFEEDSPNFIPLQCTYKWEAISKNKLIDTISDCDVLHKIVSFENNIFDENSNGINKASEQLTNIFDNLAKTSCKIIRHKKVKIKKKKSWSDNEVNDLKKTVVDLGNKMRSKPFDLQLRHNFFYQCKNLKKMIKRKKYLFKKNIYDKLLNWKETDPKQYWQHLNSLKNDDSSSSNLSKLINMGNLSQHFQSQGKPEHINVPFMDKIDAYVKDYKNILKENVLTDAPFTITEVKKCGSLAACPAKWLHHGSSCYFISTDELDWSTARDICQEFEGGYLCEIETKDESDYLETVTLPTHKGFWLGGKDEVEGHWKWMTSGKDFTYTDWSPNEPNDLNHNEDCLHLFQVRSQHWNDIDCALKQNYICETRFNNAGPLPDSASKKL</sequence>
<dbReference type="InterPro" id="IPR016187">
    <property type="entry name" value="CTDL_fold"/>
</dbReference>
<evidence type="ECO:0000256" key="1">
    <source>
        <dbReference type="ARBA" id="ARBA00023157"/>
    </source>
</evidence>
<evidence type="ECO:0000259" key="2">
    <source>
        <dbReference type="PROSITE" id="PS50041"/>
    </source>
</evidence>
<dbReference type="SMART" id="SM00034">
    <property type="entry name" value="CLECT"/>
    <property type="match status" value="1"/>
</dbReference>
<dbReference type="Pfam" id="PF00059">
    <property type="entry name" value="Lectin_C"/>
    <property type="match status" value="1"/>
</dbReference>
<dbReference type="PANTHER" id="PTHR22803">
    <property type="entry name" value="MANNOSE, PHOSPHOLIPASE, LECTIN RECEPTOR RELATED"/>
    <property type="match status" value="1"/>
</dbReference>
<dbReference type="PROSITE" id="PS00615">
    <property type="entry name" value="C_TYPE_LECTIN_1"/>
    <property type="match status" value="1"/>
</dbReference>
<dbReference type="AlphaFoldDB" id="A0A8S3U2W2"/>
<dbReference type="EMBL" id="CAJPWZ010002555">
    <property type="protein sequence ID" value="CAG2240299.1"/>
    <property type="molecule type" value="Genomic_DNA"/>
</dbReference>
<dbReference type="InterPro" id="IPR050111">
    <property type="entry name" value="C-type_lectin/snaclec_domain"/>
</dbReference>
<dbReference type="OrthoDB" id="6083465at2759"/>
<dbReference type="InterPro" id="IPR016186">
    <property type="entry name" value="C-type_lectin-like/link_sf"/>
</dbReference>
<dbReference type="PROSITE" id="PS50041">
    <property type="entry name" value="C_TYPE_LECTIN_2"/>
    <property type="match status" value="1"/>
</dbReference>
<organism evidence="3 4">
    <name type="scientific">Mytilus edulis</name>
    <name type="common">Blue mussel</name>
    <dbReference type="NCBI Taxonomy" id="6550"/>
    <lineage>
        <taxon>Eukaryota</taxon>
        <taxon>Metazoa</taxon>
        <taxon>Spiralia</taxon>
        <taxon>Lophotrochozoa</taxon>
        <taxon>Mollusca</taxon>
        <taxon>Bivalvia</taxon>
        <taxon>Autobranchia</taxon>
        <taxon>Pteriomorphia</taxon>
        <taxon>Mytilida</taxon>
        <taxon>Mytiloidea</taxon>
        <taxon>Mytilidae</taxon>
        <taxon>Mytilinae</taxon>
        <taxon>Mytilus</taxon>
    </lineage>
</organism>
<keyword evidence="1" id="KW-1015">Disulfide bond</keyword>
<dbReference type="SUPFAM" id="SSF56436">
    <property type="entry name" value="C-type lectin-like"/>
    <property type="match status" value="1"/>
</dbReference>
<accession>A0A8S3U2W2</accession>
<proteinExistence type="predicted"/>
<protein>
    <recommendedName>
        <fullName evidence="2">C-type lectin domain-containing protein</fullName>
    </recommendedName>
</protein>
<dbReference type="InterPro" id="IPR018378">
    <property type="entry name" value="C-type_lectin_CS"/>
</dbReference>
<dbReference type="Gene3D" id="3.10.100.10">
    <property type="entry name" value="Mannose-Binding Protein A, subunit A"/>
    <property type="match status" value="1"/>
</dbReference>
<gene>
    <name evidence="3" type="ORF">MEDL_52652</name>
</gene>
<comment type="caution">
    <text evidence="3">The sequence shown here is derived from an EMBL/GenBank/DDBJ whole genome shotgun (WGS) entry which is preliminary data.</text>
</comment>